<evidence type="ECO:0000256" key="3">
    <source>
        <dbReference type="SAM" id="SignalP"/>
    </source>
</evidence>
<dbReference type="EMBL" id="JABBWE010000022">
    <property type="protein sequence ID" value="KAG1795370.1"/>
    <property type="molecule type" value="Genomic_DNA"/>
</dbReference>
<feature type="region of interest" description="Disordered" evidence="1">
    <location>
        <begin position="256"/>
        <end position="295"/>
    </location>
</feature>
<keyword evidence="2" id="KW-0472">Membrane</keyword>
<comment type="caution">
    <text evidence="4">The sequence shown here is derived from an EMBL/GenBank/DDBJ whole genome shotgun (WGS) entry which is preliminary data.</text>
</comment>
<gene>
    <name evidence="4" type="ORF">HD556DRAFT_1365100</name>
</gene>
<keyword evidence="3" id="KW-0732">Signal</keyword>
<dbReference type="OrthoDB" id="3266934at2759"/>
<protein>
    <recommendedName>
        <fullName evidence="6">Ig-like domain-containing protein</fullName>
    </recommendedName>
</protein>
<accession>A0A9P7AS39</accession>
<keyword evidence="5" id="KW-1185">Reference proteome</keyword>
<reference evidence="4" key="1">
    <citation type="journal article" date="2020" name="New Phytol.">
        <title>Comparative genomics reveals dynamic genome evolution in host specialist ectomycorrhizal fungi.</title>
        <authorList>
            <person name="Lofgren L.A."/>
            <person name="Nguyen N.H."/>
            <person name="Vilgalys R."/>
            <person name="Ruytinx J."/>
            <person name="Liao H.L."/>
            <person name="Branco S."/>
            <person name="Kuo A."/>
            <person name="LaButti K."/>
            <person name="Lipzen A."/>
            <person name="Andreopoulos W."/>
            <person name="Pangilinan J."/>
            <person name="Riley R."/>
            <person name="Hundley H."/>
            <person name="Na H."/>
            <person name="Barry K."/>
            <person name="Grigoriev I.V."/>
            <person name="Stajich J.E."/>
            <person name="Kennedy P.G."/>
        </authorList>
    </citation>
    <scope>NUCLEOTIDE SEQUENCE</scope>
    <source>
        <strain evidence="4">S12</strain>
    </source>
</reference>
<keyword evidence="2" id="KW-1133">Transmembrane helix</keyword>
<organism evidence="4 5">
    <name type="scientific">Suillus plorans</name>
    <dbReference type="NCBI Taxonomy" id="116603"/>
    <lineage>
        <taxon>Eukaryota</taxon>
        <taxon>Fungi</taxon>
        <taxon>Dikarya</taxon>
        <taxon>Basidiomycota</taxon>
        <taxon>Agaricomycotina</taxon>
        <taxon>Agaricomycetes</taxon>
        <taxon>Agaricomycetidae</taxon>
        <taxon>Boletales</taxon>
        <taxon>Suillineae</taxon>
        <taxon>Suillaceae</taxon>
        <taxon>Suillus</taxon>
    </lineage>
</organism>
<keyword evidence="2" id="KW-0812">Transmembrane</keyword>
<evidence type="ECO:0000256" key="2">
    <source>
        <dbReference type="SAM" id="Phobius"/>
    </source>
</evidence>
<feature type="chain" id="PRO_5040166893" description="Ig-like domain-containing protein" evidence="3">
    <location>
        <begin position="17"/>
        <end position="530"/>
    </location>
</feature>
<dbReference type="GeneID" id="64596516"/>
<dbReference type="Proteomes" id="UP000719766">
    <property type="component" value="Unassembled WGS sequence"/>
</dbReference>
<name>A0A9P7AS39_9AGAM</name>
<feature type="region of interest" description="Disordered" evidence="1">
    <location>
        <begin position="416"/>
        <end position="477"/>
    </location>
</feature>
<evidence type="ECO:0000313" key="5">
    <source>
        <dbReference type="Proteomes" id="UP000719766"/>
    </source>
</evidence>
<evidence type="ECO:0008006" key="6">
    <source>
        <dbReference type="Google" id="ProtNLM"/>
    </source>
</evidence>
<feature type="region of interest" description="Disordered" evidence="1">
    <location>
        <begin position="307"/>
        <end position="349"/>
    </location>
</feature>
<dbReference type="RefSeq" id="XP_041161243.1">
    <property type="nucleotide sequence ID" value="XM_041302752.1"/>
</dbReference>
<feature type="compositionally biased region" description="Low complexity" evidence="1">
    <location>
        <begin position="419"/>
        <end position="433"/>
    </location>
</feature>
<evidence type="ECO:0000313" key="4">
    <source>
        <dbReference type="EMBL" id="KAG1795370.1"/>
    </source>
</evidence>
<dbReference type="AlphaFoldDB" id="A0A9P7AS39"/>
<feature type="transmembrane region" description="Helical" evidence="2">
    <location>
        <begin position="226"/>
        <end position="249"/>
    </location>
</feature>
<proteinExistence type="predicted"/>
<evidence type="ECO:0000256" key="1">
    <source>
        <dbReference type="SAM" id="MobiDB-lite"/>
    </source>
</evidence>
<sequence length="530" mass="56590">MLSPLMVLCWLYSGGGQRAGILAQPVQHAERQVGHTSPSILADPGLIGVILTSSPASSPTTSSTMSSSTSYLMTSTASASIPSSTYSQFSINAVKNMTTCAPGIITWTYNGSSPNIFLSITNVNVLDPNLPRNPTRRQNTAKQISVTLTNTSAILDNWIWPQVDQPQGWYAIQGSIASLNASSAAFFISNGSDTACLLSSSSLSPGPTSPVTVVDTSSVTLGVGKIMGIVVGSLAGLIVLVLAIAYYLCRQCCSPTRGSKPKQSVGKRWSSLKSNDSAARSPAGGNGDSACSRGHSESMGEISIVADSGKVISETTTPQGSDEYHESRGEEEETHPHSPGGMIPVDTIHNPLSHYNRRISVHSLQHLYSFPDPYVCGDAGRTHVTSAHYSKQSFELQAARIRSSMESSAYLRNERFSLPAPAASTPHTPTSPSRGRDEYPPSPEAATSSRRPPSMGVVSVRRNSRKPVPHYDPSEFRDDLHNAVDSQSMITADESSYSHGTESLSPLHAMPGLSHNHIHYLIPDMPPRNE</sequence>
<feature type="signal peptide" evidence="3">
    <location>
        <begin position="1"/>
        <end position="16"/>
    </location>
</feature>